<evidence type="ECO:0000313" key="5">
    <source>
        <dbReference type="Proteomes" id="UP001501417"/>
    </source>
</evidence>
<dbReference type="CDD" id="cd02440">
    <property type="entry name" value="AdoMet_MTases"/>
    <property type="match status" value="1"/>
</dbReference>
<reference evidence="5" key="1">
    <citation type="journal article" date="2019" name="Int. J. Syst. Evol. Microbiol.">
        <title>The Global Catalogue of Microorganisms (GCM) 10K type strain sequencing project: providing services to taxonomists for standard genome sequencing and annotation.</title>
        <authorList>
            <consortium name="The Broad Institute Genomics Platform"/>
            <consortium name="The Broad Institute Genome Sequencing Center for Infectious Disease"/>
            <person name="Wu L."/>
            <person name="Ma J."/>
        </authorList>
    </citation>
    <scope>NUCLEOTIDE SEQUENCE [LARGE SCALE GENOMIC DNA]</scope>
    <source>
        <strain evidence="5">JCM 17782</strain>
    </source>
</reference>
<dbReference type="Pfam" id="PF13649">
    <property type="entry name" value="Methyltransf_25"/>
    <property type="match status" value="1"/>
</dbReference>
<feature type="region of interest" description="Disordered" evidence="2">
    <location>
        <begin position="1"/>
        <end position="20"/>
    </location>
</feature>
<evidence type="ECO:0000313" key="4">
    <source>
        <dbReference type="EMBL" id="GAA4537189.1"/>
    </source>
</evidence>
<dbReference type="PANTHER" id="PTHR43861">
    <property type="entry name" value="TRANS-ACONITATE 2-METHYLTRANSFERASE-RELATED"/>
    <property type="match status" value="1"/>
</dbReference>
<protein>
    <submittedName>
        <fullName evidence="4">Class I SAM-dependent methyltransferase</fullName>
    </submittedName>
</protein>
<name>A0ABP8REY0_9MYCO</name>
<comment type="caution">
    <text evidence="4">The sequence shown here is derived from an EMBL/GenBank/DDBJ whole genome shotgun (WGS) entry which is preliminary data.</text>
</comment>
<dbReference type="SUPFAM" id="SSF53335">
    <property type="entry name" value="S-adenosyl-L-methionine-dependent methyltransferases"/>
    <property type="match status" value="1"/>
</dbReference>
<gene>
    <name evidence="4" type="ORF">GCM10023161_13520</name>
</gene>
<keyword evidence="4" id="KW-0489">Methyltransferase</keyword>
<keyword evidence="1" id="KW-0808">Transferase</keyword>
<accession>A0ABP8REY0</accession>
<dbReference type="EMBL" id="BAABGF010000017">
    <property type="protein sequence ID" value="GAA4537189.1"/>
    <property type="molecule type" value="Genomic_DNA"/>
</dbReference>
<feature type="domain" description="Methyltransferase" evidence="3">
    <location>
        <begin position="55"/>
        <end position="145"/>
    </location>
</feature>
<dbReference type="Gene3D" id="3.40.50.150">
    <property type="entry name" value="Vaccinia Virus protein VP39"/>
    <property type="match status" value="1"/>
</dbReference>
<dbReference type="InterPro" id="IPR029063">
    <property type="entry name" value="SAM-dependent_MTases_sf"/>
</dbReference>
<proteinExistence type="predicted"/>
<organism evidence="4 5">
    <name type="scientific">Mycobacterium paraffinicum</name>
    <dbReference type="NCBI Taxonomy" id="53378"/>
    <lineage>
        <taxon>Bacteria</taxon>
        <taxon>Bacillati</taxon>
        <taxon>Actinomycetota</taxon>
        <taxon>Actinomycetes</taxon>
        <taxon>Mycobacteriales</taxon>
        <taxon>Mycobacteriaceae</taxon>
        <taxon>Mycobacterium</taxon>
    </lineage>
</organism>
<evidence type="ECO:0000256" key="1">
    <source>
        <dbReference type="ARBA" id="ARBA00022679"/>
    </source>
</evidence>
<dbReference type="InterPro" id="IPR041698">
    <property type="entry name" value="Methyltransf_25"/>
</dbReference>
<sequence length="226" mass="24566">MAGGAQKRAAPGPHQRDAHAEGHRALLTAAHDYWNHNAAYHGWLVELAARHGGDVLDVGCGEGLLAQRLAAVSRRVVGIDADPSAVRRAGDRLKTASNASVRLAPFEEFQAQPHSFDLITFVASLHHLPLRETLHKVRGMLRPAGELAVVGLSANKTVGDWAWSALCTPAARAGSLLHRETRDIGVAVADPRESLPEIRGVTADVLPGAVIRRGLYYRYRLLWRNR</sequence>
<dbReference type="GO" id="GO:0008168">
    <property type="term" value="F:methyltransferase activity"/>
    <property type="evidence" value="ECO:0007669"/>
    <property type="project" value="UniProtKB-KW"/>
</dbReference>
<keyword evidence="5" id="KW-1185">Reference proteome</keyword>
<dbReference type="GO" id="GO:0032259">
    <property type="term" value="P:methylation"/>
    <property type="evidence" value="ECO:0007669"/>
    <property type="project" value="UniProtKB-KW"/>
</dbReference>
<evidence type="ECO:0000256" key="2">
    <source>
        <dbReference type="SAM" id="MobiDB-lite"/>
    </source>
</evidence>
<dbReference type="PANTHER" id="PTHR43861:SF3">
    <property type="entry name" value="PUTATIVE (AFU_ORTHOLOGUE AFUA_2G14390)-RELATED"/>
    <property type="match status" value="1"/>
</dbReference>
<evidence type="ECO:0000259" key="3">
    <source>
        <dbReference type="Pfam" id="PF13649"/>
    </source>
</evidence>
<dbReference type="Proteomes" id="UP001501417">
    <property type="component" value="Unassembled WGS sequence"/>
</dbReference>